<dbReference type="GeneID" id="20671615"/>
<feature type="non-terminal residue" evidence="2">
    <location>
        <position position="1"/>
    </location>
</feature>
<sequence>LEGTHIWMTHPKFKLAPRRYGLFRILSKVGLLVYKLQIPQHWKIHPVFHATMLTKYKKKEAHRTNFVKPLLEVLNDKEHYKVEMILDLKQQECRTKYLVNWEGYLKADNT</sequence>
<feature type="domain" description="Chromo" evidence="1">
    <location>
        <begin position="80"/>
        <end position="110"/>
    </location>
</feature>
<dbReference type="OrthoDB" id="2630497at2759"/>
<evidence type="ECO:0000313" key="2">
    <source>
        <dbReference type="EMBL" id="ETW75360.1"/>
    </source>
</evidence>
<dbReference type="eggNOG" id="KOG0017">
    <property type="taxonomic scope" value="Eukaryota"/>
</dbReference>
<dbReference type="GO" id="GO:0006338">
    <property type="term" value="P:chromatin remodeling"/>
    <property type="evidence" value="ECO:0007669"/>
    <property type="project" value="UniProtKB-ARBA"/>
</dbReference>
<dbReference type="Pfam" id="PF24626">
    <property type="entry name" value="SH3_Tf2-1"/>
    <property type="match status" value="1"/>
</dbReference>
<gene>
    <name evidence="2" type="ORF">HETIRDRAFT_330784</name>
</gene>
<dbReference type="Gene3D" id="2.40.50.40">
    <property type="match status" value="1"/>
</dbReference>
<dbReference type="InterPro" id="IPR016197">
    <property type="entry name" value="Chromo-like_dom_sf"/>
</dbReference>
<organism evidence="2 3">
    <name type="scientific">Heterobasidion irregulare (strain TC 32-1)</name>
    <dbReference type="NCBI Taxonomy" id="747525"/>
    <lineage>
        <taxon>Eukaryota</taxon>
        <taxon>Fungi</taxon>
        <taxon>Dikarya</taxon>
        <taxon>Basidiomycota</taxon>
        <taxon>Agaricomycotina</taxon>
        <taxon>Agaricomycetes</taxon>
        <taxon>Russulales</taxon>
        <taxon>Bondarzewiaceae</taxon>
        <taxon>Heterobasidion</taxon>
        <taxon>Heterobasidion annosum species complex</taxon>
    </lineage>
</organism>
<reference evidence="2 3" key="1">
    <citation type="journal article" date="2012" name="New Phytol.">
        <title>Insight into trade-off between wood decay and parasitism from the genome of a fungal forest pathogen.</title>
        <authorList>
            <person name="Olson A."/>
            <person name="Aerts A."/>
            <person name="Asiegbu F."/>
            <person name="Belbahri L."/>
            <person name="Bouzid O."/>
            <person name="Broberg A."/>
            <person name="Canback B."/>
            <person name="Coutinho P.M."/>
            <person name="Cullen D."/>
            <person name="Dalman K."/>
            <person name="Deflorio G."/>
            <person name="van Diepen L.T."/>
            <person name="Dunand C."/>
            <person name="Duplessis S."/>
            <person name="Durling M."/>
            <person name="Gonthier P."/>
            <person name="Grimwood J."/>
            <person name="Fossdal C.G."/>
            <person name="Hansson D."/>
            <person name="Henrissat B."/>
            <person name="Hietala A."/>
            <person name="Himmelstrand K."/>
            <person name="Hoffmeister D."/>
            <person name="Hogberg N."/>
            <person name="James T.Y."/>
            <person name="Karlsson M."/>
            <person name="Kohler A."/>
            <person name="Kues U."/>
            <person name="Lee Y.H."/>
            <person name="Lin Y.C."/>
            <person name="Lind M."/>
            <person name="Lindquist E."/>
            <person name="Lombard V."/>
            <person name="Lucas S."/>
            <person name="Lunden K."/>
            <person name="Morin E."/>
            <person name="Murat C."/>
            <person name="Park J."/>
            <person name="Raffaello T."/>
            <person name="Rouze P."/>
            <person name="Salamov A."/>
            <person name="Schmutz J."/>
            <person name="Solheim H."/>
            <person name="Stahlberg J."/>
            <person name="Velez H."/>
            <person name="de Vries R.P."/>
            <person name="Wiebenga A."/>
            <person name="Woodward S."/>
            <person name="Yakovlev I."/>
            <person name="Garbelotto M."/>
            <person name="Martin F."/>
            <person name="Grigoriev I.V."/>
            <person name="Stenlid J."/>
        </authorList>
    </citation>
    <scope>NUCLEOTIDE SEQUENCE [LARGE SCALE GENOMIC DNA]</scope>
    <source>
        <strain evidence="2 3">TC 32-1</strain>
    </source>
</reference>
<evidence type="ECO:0000259" key="1">
    <source>
        <dbReference type="PROSITE" id="PS50013"/>
    </source>
</evidence>
<dbReference type="InterPro" id="IPR000953">
    <property type="entry name" value="Chromo/chromo_shadow_dom"/>
</dbReference>
<dbReference type="RefSeq" id="XP_009552786.1">
    <property type="nucleotide sequence ID" value="XM_009554491.1"/>
</dbReference>
<dbReference type="EMBL" id="KI925466">
    <property type="protein sequence ID" value="ETW75360.1"/>
    <property type="molecule type" value="Genomic_DNA"/>
</dbReference>
<accession>W4JQK6</accession>
<dbReference type="InterPro" id="IPR056924">
    <property type="entry name" value="SH3_Tf2-1"/>
</dbReference>
<dbReference type="SUPFAM" id="SSF54160">
    <property type="entry name" value="Chromo domain-like"/>
    <property type="match status" value="1"/>
</dbReference>
<name>W4JQK6_HETIT</name>
<dbReference type="PANTHER" id="PTHR46148:SF52">
    <property type="entry name" value="OS04G0603800 PROTEIN"/>
    <property type="match status" value="1"/>
</dbReference>
<dbReference type="InParanoid" id="W4JQK6"/>
<proteinExistence type="predicted"/>
<keyword evidence="3" id="KW-1185">Reference proteome</keyword>
<dbReference type="Proteomes" id="UP000030671">
    <property type="component" value="Unassembled WGS sequence"/>
</dbReference>
<evidence type="ECO:0000313" key="3">
    <source>
        <dbReference type="Proteomes" id="UP000030671"/>
    </source>
</evidence>
<dbReference type="PANTHER" id="PTHR46148">
    <property type="entry name" value="CHROMO DOMAIN-CONTAINING PROTEIN"/>
    <property type="match status" value="1"/>
</dbReference>
<protein>
    <recommendedName>
        <fullName evidence="1">Chromo domain-containing protein</fullName>
    </recommendedName>
</protein>
<dbReference type="PROSITE" id="PS50013">
    <property type="entry name" value="CHROMO_2"/>
    <property type="match status" value="1"/>
</dbReference>
<dbReference type="HOGENOM" id="CLU_000384_6_4_1"/>
<dbReference type="KEGG" id="hir:HETIRDRAFT_330784"/>
<dbReference type="AlphaFoldDB" id="W4JQK6"/>